<keyword evidence="3" id="KW-1185">Reference proteome</keyword>
<protein>
    <submittedName>
        <fullName evidence="2">Subtilase family protein</fullName>
    </submittedName>
</protein>
<dbReference type="InterPro" id="IPR034074">
    <property type="entry name" value="Y4bN_pept_dom"/>
</dbReference>
<dbReference type="AlphaFoldDB" id="A0A4R1FZC5"/>
<comment type="caution">
    <text evidence="2">The sequence shown here is derived from an EMBL/GenBank/DDBJ whole genome shotgun (WGS) entry which is preliminary data.</text>
</comment>
<dbReference type="InterPro" id="IPR036852">
    <property type="entry name" value="Peptidase_S8/S53_dom_sf"/>
</dbReference>
<dbReference type="SUPFAM" id="SSF52743">
    <property type="entry name" value="Subtilisin-like"/>
    <property type="match status" value="1"/>
</dbReference>
<dbReference type="OrthoDB" id="5495859at2"/>
<dbReference type="CDD" id="cd04847">
    <property type="entry name" value="Peptidases_S8_Subtilisin_like_2"/>
    <property type="match status" value="1"/>
</dbReference>
<sequence length="731" mass="78984">MAGPRFLIGFGERLTAPISAGRSGGSPQPPYTVEQARARLAPMLSAATSRADALPKTACPEDETVTAVTLHPQYLPKSGYPTRLLTSMQLDPLGSRPVAIAPEHGKPRPSTLLFLATTRVNLQLLTARINADAPLGGAENGIVSLAEFRLNDADDRLRLAAASRNSETVAELVLHSDRDIALAGLLDFSRDLDLDVAIDRRLDNGGLAFVPVIGTHAAIAALAGYSFTRVIRRMPRMRTQLGRDTATRTTLSTFRPVLPTAEPTDRELTIAVFDGGIPAHTPLTRWVDTHTFADSAAPHRNYLDHGHRVTSALLFGSIDPVAPVPVPYGYVDHYQVLDENTDDDQCELYSAIERIDTVLRQRKYEFVNVSIGPELPIEDDEVHAWTAFWDDYLSDGTTLATIAVGNNGEADRPSGNARVQVPADSVNALAVGSSDRAGAQWNRAPYSAIGPGRSPGTVKPDLLAFGGSDHEPFHVVGPDGTAVPDSGTSFAAPMALRAALGARTLFGPKLGALDLKALLVHTAERRTSSPDSDSGHGRIAATLADLVLCGDGEARVLYQGELTPAKYLRALIPLPAALPAGMVRIRATLVYATPVDPADPGSYTRSGLDVTFRPHDERFAEPSRIHPDSAPFFRTTELDPEAVPRRDSRKWDTVLHAERSKRVNSLRNPVFDIHHNARESGHAGANVQPIRYAMVITVRHAKVDDLYERVLSAYVTQLEALRPAIDIPLDV</sequence>
<dbReference type="GO" id="GO:0004252">
    <property type="term" value="F:serine-type endopeptidase activity"/>
    <property type="evidence" value="ECO:0007669"/>
    <property type="project" value="InterPro"/>
</dbReference>
<name>A0A4R1FZC5_9NOCA</name>
<dbReference type="Pfam" id="PF00082">
    <property type="entry name" value="Peptidase_S8"/>
    <property type="match status" value="1"/>
</dbReference>
<organism evidence="2 3">
    <name type="scientific">Nocardia alba</name>
    <dbReference type="NCBI Taxonomy" id="225051"/>
    <lineage>
        <taxon>Bacteria</taxon>
        <taxon>Bacillati</taxon>
        <taxon>Actinomycetota</taxon>
        <taxon>Actinomycetes</taxon>
        <taxon>Mycobacteriales</taxon>
        <taxon>Nocardiaceae</taxon>
        <taxon>Nocardia</taxon>
    </lineage>
</organism>
<reference evidence="2 3" key="1">
    <citation type="submission" date="2019-03" db="EMBL/GenBank/DDBJ databases">
        <title>Genomic Encyclopedia of Type Strains, Phase IV (KMG-IV): sequencing the most valuable type-strain genomes for metagenomic binning, comparative biology and taxonomic classification.</title>
        <authorList>
            <person name="Goeker M."/>
        </authorList>
    </citation>
    <scope>NUCLEOTIDE SEQUENCE [LARGE SCALE GENOMIC DNA]</scope>
    <source>
        <strain evidence="2 3">DSM 44684</strain>
    </source>
</reference>
<dbReference type="STRING" id="1210063.GCA_001612665_04411"/>
<gene>
    <name evidence="2" type="ORF">DFR71_2151</name>
</gene>
<dbReference type="Proteomes" id="UP000294856">
    <property type="component" value="Unassembled WGS sequence"/>
</dbReference>
<dbReference type="Gene3D" id="3.40.50.200">
    <property type="entry name" value="Peptidase S8/S53 domain"/>
    <property type="match status" value="1"/>
</dbReference>
<accession>A0A4R1FZC5</accession>
<dbReference type="RefSeq" id="WP_067454311.1">
    <property type="nucleotide sequence ID" value="NZ_SMFR01000001.1"/>
</dbReference>
<dbReference type="GO" id="GO:0006508">
    <property type="term" value="P:proteolysis"/>
    <property type="evidence" value="ECO:0007669"/>
    <property type="project" value="InterPro"/>
</dbReference>
<evidence type="ECO:0000313" key="2">
    <source>
        <dbReference type="EMBL" id="TCK01127.1"/>
    </source>
</evidence>
<proteinExistence type="predicted"/>
<evidence type="ECO:0000259" key="1">
    <source>
        <dbReference type="Pfam" id="PF00082"/>
    </source>
</evidence>
<dbReference type="EMBL" id="SMFR01000001">
    <property type="protein sequence ID" value="TCK01127.1"/>
    <property type="molecule type" value="Genomic_DNA"/>
</dbReference>
<feature type="domain" description="Peptidase S8/S53" evidence="1">
    <location>
        <begin position="267"/>
        <end position="537"/>
    </location>
</feature>
<evidence type="ECO:0000313" key="3">
    <source>
        <dbReference type="Proteomes" id="UP000294856"/>
    </source>
</evidence>
<dbReference type="InterPro" id="IPR000209">
    <property type="entry name" value="Peptidase_S8/S53_dom"/>
</dbReference>